<evidence type="ECO:0000313" key="5">
    <source>
        <dbReference type="Proteomes" id="UP000287176"/>
    </source>
</evidence>
<dbReference type="SUPFAM" id="SSF54909">
    <property type="entry name" value="Dimeric alpha+beta barrel"/>
    <property type="match status" value="1"/>
</dbReference>
<sequence length="120" mass="13714">MSDLIDFQIDLKVADGQLETFKGLVAEMISFIKTEEPGTLIYNWYISEANHKGTLLERYKNNQAAIKHVNNFVSGKYVDRLMSICTFESITILGDASDELKETLKDFTEDFRNHIGGFVR</sequence>
<dbReference type="Proteomes" id="UP000286801">
    <property type="component" value="Unassembled WGS sequence"/>
</dbReference>
<accession>A0A432G639</accession>
<dbReference type="EMBL" id="QNZI01000023">
    <property type="protein sequence ID" value="RTZ86841.1"/>
    <property type="molecule type" value="Genomic_DNA"/>
</dbReference>
<feature type="domain" description="ABM" evidence="1">
    <location>
        <begin position="9"/>
        <end position="71"/>
    </location>
</feature>
<dbReference type="InterPro" id="IPR011008">
    <property type="entry name" value="Dimeric_a/b-barrel"/>
</dbReference>
<dbReference type="InterPro" id="IPR007138">
    <property type="entry name" value="ABM_dom"/>
</dbReference>
<proteinExistence type="predicted"/>
<comment type="caution">
    <text evidence="2">The sequence shown here is derived from an EMBL/GenBank/DDBJ whole genome shotgun (WGS) entry which is preliminary data.</text>
</comment>
<organism evidence="2 4">
    <name type="scientific">SAR324 cluster bacterium</name>
    <dbReference type="NCBI Taxonomy" id="2024889"/>
    <lineage>
        <taxon>Bacteria</taxon>
        <taxon>Deltaproteobacteria</taxon>
        <taxon>SAR324 cluster</taxon>
    </lineage>
</organism>
<evidence type="ECO:0000313" key="4">
    <source>
        <dbReference type="Proteomes" id="UP000286801"/>
    </source>
</evidence>
<dbReference type="AlphaFoldDB" id="A0A432G639"/>
<name>A0A432G639_9DELT</name>
<gene>
    <name evidence="3" type="ORF">DSY94_00880</name>
    <name evidence="2" type="ORF">DSY97_06810</name>
</gene>
<evidence type="ECO:0000259" key="1">
    <source>
        <dbReference type="Pfam" id="PF03992"/>
    </source>
</evidence>
<dbReference type="Gene3D" id="3.30.70.100">
    <property type="match status" value="1"/>
</dbReference>
<reference evidence="4 5" key="1">
    <citation type="submission" date="2018-06" db="EMBL/GenBank/DDBJ databases">
        <title>Combined omics and stable isotope probing to characterize newly discovered Mariana Back-Arc vent microbial communities.</title>
        <authorList>
            <person name="Trembath-Reichert E."/>
            <person name="Huber J.A."/>
        </authorList>
    </citation>
    <scope>NUCLEOTIDE SEQUENCE [LARGE SCALE GENOMIC DNA]</scope>
    <source>
        <strain evidence="3">MAG 24</strain>
        <strain evidence="2">MAG 63_1</strain>
    </source>
</reference>
<dbReference type="EMBL" id="QNZL01000184">
    <property type="protein sequence ID" value="RTZ78778.1"/>
    <property type="molecule type" value="Genomic_DNA"/>
</dbReference>
<evidence type="ECO:0000313" key="3">
    <source>
        <dbReference type="EMBL" id="RTZ86841.1"/>
    </source>
</evidence>
<evidence type="ECO:0000313" key="2">
    <source>
        <dbReference type="EMBL" id="RTZ78778.1"/>
    </source>
</evidence>
<dbReference type="Proteomes" id="UP000287176">
    <property type="component" value="Unassembled WGS sequence"/>
</dbReference>
<dbReference type="Pfam" id="PF03992">
    <property type="entry name" value="ABM"/>
    <property type="match status" value="1"/>
</dbReference>
<protein>
    <recommendedName>
        <fullName evidence="1">ABM domain-containing protein</fullName>
    </recommendedName>
</protein>